<evidence type="ECO:0000313" key="2">
    <source>
        <dbReference type="EMBL" id="OAD42672.1"/>
    </source>
</evidence>
<reference evidence="2 3" key="1">
    <citation type="submission" date="2016-02" db="EMBL/GenBank/DDBJ databases">
        <title>Draft genome sequence of Hydrogenophaga sp. LPB0072.</title>
        <authorList>
            <person name="Shin S.-K."/>
            <person name="Yi H."/>
        </authorList>
    </citation>
    <scope>NUCLEOTIDE SEQUENCE [LARGE SCALE GENOMIC DNA]</scope>
    <source>
        <strain evidence="2 3">LPB0072</strain>
    </source>
</reference>
<organism evidence="1 4">
    <name type="scientific">Hydrogenophaga crassostreae</name>
    <dbReference type="NCBI Taxonomy" id="1763535"/>
    <lineage>
        <taxon>Bacteria</taxon>
        <taxon>Pseudomonadati</taxon>
        <taxon>Pseudomonadota</taxon>
        <taxon>Betaproteobacteria</taxon>
        <taxon>Burkholderiales</taxon>
        <taxon>Comamonadaceae</taxon>
        <taxon>Hydrogenophaga</taxon>
    </lineage>
</organism>
<sequence>MLKQRIYVNVVGFSDVERHALNTVFRLSAERDVRYAPWVPSDAKGDTPVLMNAEVALVDGDSAEAVLSQAKALPIGQRLIWVGSDPPDHAWRVWQRPMRWAEVLHDLDAVFAARQADSGFLDFDVTSPQPLFLDSGEQVPDLPRALLVGAKGSDLLALRTSLNAVGVNEFDETDVTDFAAELIGRNKYCCGVFNLDEAHLDAWALSRLFADRHPQAMTLGITHQAGPLAAWWKKRLMRHETQKTGVNALLGLPLQAGELAQCMERLR</sequence>
<evidence type="ECO:0008006" key="5">
    <source>
        <dbReference type="Google" id="ProtNLM"/>
    </source>
</evidence>
<dbReference type="OrthoDB" id="8896819at2"/>
<protein>
    <recommendedName>
        <fullName evidence="5">DUF4123 domain-containing protein</fullName>
    </recommendedName>
</protein>
<dbReference type="EMBL" id="LVWD01000007">
    <property type="protein sequence ID" value="OAD42672.1"/>
    <property type="molecule type" value="Genomic_DNA"/>
</dbReference>
<dbReference type="KEGG" id="hyl:LPB072_10265"/>
<evidence type="ECO:0000313" key="1">
    <source>
        <dbReference type="EMBL" id="AOW13182.1"/>
    </source>
</evidence>
<reference evidence="1 4" key="2">
    <citation type="submission" date="2016-10" db="EMBL/GenBank/DDBJ databases">
        <title>Hydorgenophaga sp. LPB0072 isolated from gastropod.</title>
        <authorList>
            <person name="Kim E."/>
            <person name="Yi H."/>
        </authorList>
    </citation>
    <scope>NUCLEOTIDE SEQUENCE [LARGE SCALE GENOMIC DNA]</scope>
    <source>
        <strain evidence="1 4">LPB0072</strain>
    </source>
</reference>
<dbReference type="STRING" id="1763535.LPB072_10265"/>
<dbReference type="AlphaFoldDB" id="A0A167IFT3"/>
<proteinExistence type="predicted"/>
<accession>A0A167IFT3</accession>
<name>A0A167IFT3_9BURK</name>
<dbReference type="Proteomes" id="UP000185680">
    <property type="component" value="Chromosome"/>
</dbReference>
<dbReference type="EMBL" id="CP017476">
    <property type="protein sequence ID" value="AOW13182.1"/>
    <property type="molecule type" value="Genomic_DNA"/>
</dbReference>
<dbReference type="Proteomes" id="UP000185657">
    <property type="component" value="Unassembled WGS sequence"/>
</dbReference>
<evidence type="ECO:0000313" key="3">
    <source>
        <dbReference type="Proteomes" id="UP000185657"/>
    </source>
</evidence>
<evidence type="ECO:0000313" key="4">
    <source>
        <dbReference type="Proteomes" id="UP000185680"/>
    </source>
</evidence>
<dbReference type="RefSeq" id="WP_066087948.1">
    <property type="nucleotide sequence ID" value="NZ_CP017476.1"/>
</dbReference>
<gene>
    <name evidence="1" type="ORF">LPB072_10265</name>
    <name evidence="2" type="ORF">LPB72_07110</name>
</gene>
<keyword evidence="3" id="KW-1185">Reference proteome</keyword>